<protein>
    <submittedName>
        <fullName evidence="2">Uncharacterized protein</fullName>
    </submittedName>
</protein>
<accession>A0A1X9ME35</accession>
<name>A0A1X9ME35_9BACI</name>
<dbReference type="KEGG" id="bkw:BkAM31D_18775"/>
<dbReference type="STRING" id="199441.BkAM31D_18775"/>
<organism evidence="2 3">
    <name type="scientific">Halalkalibacter krulwichiae</name>
    <dbReference type="NCBI Taxonomy" id="199441"/>
    <lineage>
        <taxon>Bacteria</taxon>
        <taxon>Bacillati</taxon>
        <taxon>Bacillota</taxon>
        <taxon>Bacilli</taxon>
        <taxon>Bacillales</taxon>
        <taxon>Bacillaceae</taxon>
        <taxon>Halalkalibacter</taxon>
    </lineage>
</organism>
<keyword evidence="3" id="KW-1185">Reference proteome</keyword>
<dbReference type="RefSeq" id="WP_157076793.1">
    <property type="nucleotide sequence ID" value="NZ_CP020814.1"/>
</dbReference>
<gene>
    <name evidence="2" type="ORF">BkAM31D_18775</name>
</gene>
<feature type="region of interest" description="Disordered" evidence="1">
    <location>
        <begin position="26"/>
        <end position="50"/>
    </location>
</feature>
<evidence type="ECO:0000313" key="2">
    <source>
        <dbReference type="EMBL" id="ARK31717.1"/>
    </source>
</evidence>
<sequence>MKEHKLTNATYDVEGEMTVHQQVMDSYSHGTHDEQRHQDEMAHQYDKMKK</sequence>
<dbReference type="AlphaFoldDB" id="A0A1X9ME35"/>
<evidence type="ECO:0000256" key="1">
    <source>
        <dbReference type="SAM" id="MobiDB-lite"/>
    </source>
</evidence>
<dbReference type="Proteomes" id="UP000193006">
    <property type="component" value="Chromosome"/>
</dbReference>
<evidence type="ECO:0000313" key="3">
    <source>
        <dbReference type="Proteomes" id="UP000193006"/>
    </source>
</evidence>
<proteinExistence type="predicted"/>
<feature type="compositionally biased region" description="Basic and acidic residues" evidence="1">
    <location>
        <begin position="30"/>
        <end position="50"/>
    </location>
</feature>
<reference evidence="2 3" key="1">
    <citation type="submission" date="2017-04" db="EMBL/GenBank/DDBJ databases">
        <title>Bacillus krulwichiae AM31D Genome sequencing and assembly.</title>
        <authorList>
            <person name="Krulwich T.A."/>
            <person name="Anastor L."/>
            <person name="Ehrlich R."/>
            <person name="Ehrlich G.D."/>
            <person name="Janto B."/>
        </authorList>
    </citation>
    <scope>NUCLEOTIDE SEQUENCE [LARGE SCALE GENOMIC DNA]</scope>
    <source>
        <strain evidence="2 3">AM31D</strain>
    </source>
</reference>
<dbReference type="EMBL" id="CP020814">
    <property type="protein sequence ID" value="ARK31717.1"/>
    <property type="molecule type" value="Genomic_DNA"/>
</dbReference>